<protein>
    <submittedName>
        <fullName evidence="1">Uncharacterized protein</fullName>
    </submittedName>
</protein>
<dbReference type="Proteomes" id="UP001244341">
    <property type="component" value="Chromosome 14b"/>
</dbReference>
<evidence type="ECO:0000313" key="1">
    <source>
        <dbReference type="EMBL" id="WIA22468.1"/>
    </source>
</evidence>
<dbReference type="EMBL" id="CP126221">
    <property type="protein sequence ID" value="WIA22468.1"/>
    <property type="molecule type" value="Genomic_DNA"/>
</dbReference>
<organism evidence="1 2">
    <name type="scientific">Tetradesmus obliquus</name>
    <name type="common">Green alga</name>
    <name type="synonym">Acutodesmus obliquus</name>
    <dbReference type="NCBI Taxonomy" id="3088"/>
    <lineage>
        <taxon>Eukaryota</taxon>
        <taxon>Viridiplantae</taxon>
        <taxon>Chlorophyta</taxon>
        <taxon>core chlorophytes</taxon>
        <taxon>Chlorophyceae</taxon>
        <taxon>CS clade</taxon>
        <taxon>Sphaeropleales</taxon>
        <taxon>Scenedesmaceae</taxon>
        <taxon>Tetradesmus</taxon>
    </lineage>
</organism>
<name>A0ABY8ULQ7_TETOB</name>
<accession>A0ABY8ULQ7</accession>
<proteinExistence type="predicted"/>
<gene>
    <name evidence="1" type="ORF">OEZ85_004765</name>
</gene>
<reference evidence="1 2" key="1">
    <citation type="submission" date="2023-05" db="EMBL/GenBank/DDBJ databases">
        <title>A 100% complete, gapless, phased diploid assembly of the Scenedesmus obliquus UTEX 3031 genome.</title>
        <authorList>
            <person name="Biondi T.C."/>
            <person name="Hanschen E.R."/>
            <person name="Kwon T."/>
            <person name="Eng W."/>
            <person name="Kruse C.P.S."/>
            <person name="Koehler S.I."/>
            <person name="Kunde Y."/>
            <person name="Gleasner C.D."/>
            <person name="You Mak K.T."/>
            <person name="Polle J."/>
            <person name="Hovde B.T."/>
            <person name="Starkenburg S.R."/>
        </authorList>
    </citation>
    <scope>NUCLEOTIDE SEQUENCE [LARGE SCALE GENOMIC DNA]</scope>
    <source>
        <strain evidence="1 2">DOE0152z</strain>
    </source>
</reference>
<sequence length="217" mass="24617">MGTPTSPTADIAGPQQEQQQQQTTVIFTSKQSSHSPTVLARYQHYGQELALFLLQHGQDSLQLYLRFLLRASSCVRLWLQDNQQHLVLASIAKALRWLRLKLLAPIGQLLCGLLSLQLRISTNDDLDDATKCSARLNSCLTLLFGAIRLRSHSCLQLSLPSRQPHFILPEFSLAQEWWAWPGHLARCLWAHTAVTPAVPDASRQQRRQRAQQQERKP</sequence>
<evidence type="ECO:0000313" key="2">
    <source>
        <dbReference type="Proteomes" id="UP001244341"/>
    </source>
</evidence>
<keyword evidence="2" id="KW-1185">Reference proteome</keyword>